<comment type="pathway">
    <text evidence="1 7">Cell wall biogenesis; peptidoglycan biosynthesis.</text>
</comment>
<gene>
    <name evidence="9" type="ORF">SAMN04488524_1399</name>
</gene>
<dbReference type="AlphaFoldDB" id="A0A1W2AGG3"/>
<dbReference type="GO" id="GO:0004180">
    <property type="term" value="F:carboxypeptidase activity"/>
    <property type="evidence" value="ECO:0007669"/>
    <property type="project" value="UniProtKB-ARBA"/>
</dbReference>
<dbReference type="PROSITE" id="PS52029">
    <property type="entry name" value="LD_TPASE"/>
    <property type="match status" value="1"/>
</dbReference>
<sequence>MKRLVTILLFFGVLLCFSCKVKRIAGPAGVTTPVIQAAIAKQGAEDFQDVFKRVLENKQAQLSYPNAIRSFYQSKTFQPVLISHFMLQDQLQTLLSYFEAVSRHGLDPKLFAVTNIRKMRERLYVKKGLTLNVYQDVVELELQVASSLLKYSNALQFGLLNPAQIDSNYFTPTAQPDSILMLRVLEVKDLRGYLDSIQPKGKKYLALQAALRDEIQAPKKTLEETQQTLKVNLERLRWRNKPTEQKFVRINIPEFNLQVIEKGISVLQMKVCVGEKGKETPQLGSKIYSVQVNPVWNIPESIAKNEISKYAGRDKYYLANNNIHVFKQGKLIDDPESIDWARENVSSYSFKQQPGYRNSLGKIKFLFKNESSVYLHDTPVKAAFNQPMRAISHGCVRVEKPLLLALALFEKGKKYEQIKSAMQSGYPRAKYIGLPVSVPVFITYYTTDIDEKGRLLFYDDIYGLDKALYAKLQDN</sequence>
<dbReference type="InterPro" id="IPR005490">
    <property type="entry name" value="LD_TPept_cat_dom"/>
</dbReference>
<proteinExistence type="inferred from homology"/>
<evidence type="ECO:0000256" key="4">
    <source>
        <dbReference type="ARBA" id="ARBA00022960"/>
    </source>
</evidence>
<feature type="active site" description="Proton donor/acceptor" evidence="7">
    <location>
        <position position="376"/>
    </location>
</feature>
<dbReference type="PANTHER" id="PTHR41533:SF2">
    <property type="entry name" value="BLR7131 PROTEIN"/>
    <property type="match status" value="1"/>
</dbReference>
<keyword evidence="6 7" id="KW-0961">Cell wall biogenesis/degradation</keyword>
<dbReference type="RefSeq" id="WP_084237636.1">
    <property type="nucleotide sequence ID" value="NZ_FWXT01000001.1"/>
</dbReference>
<dbReference type="PANTHER" id="PTHR41533">
    <property type="entry name" value="L,D-TRANSPEPTIDASE HI_1667-RELATED"/>
    <property type="match status" value="1"/>
</dbReference>
<dbReference type="GO" id="GO:0008360">
    <property type="term" value="P:regulation of cell shape"/>
    <property type="evidence" value="ECO:0007669"/>
    <property type="project" value="UniProtKB-UniRule"/>
</dbReference>
<reference evidence="10" key="1">
    <citation type="submission" date="2017-04" db="EMBL/GenBank/DDBJ databases">
        <authorList>
            <person name="Varghese N."/>
            <person name="Submissions S."/>
        </authorList>
    </citation>
    <scope>NUCLEOTIDE SEQUENCE [LARGE SCALE GENOMIC DNA]</scope>
    <source>
        <strain evidence="10">DSM 12126</strain>
    </source>
</reference>
<organism evidence="9 10">
    <name type="scientific">Pedobacter africanus</name>
    <dbReference type="NCBI Taxonomy" id="151894"/>
    <lineage>
        <taxon>Bacteria</taxon>
        <taxon>Pseudomonadati</taxon>
        <taxon>Bacteroidota</taxon>
        <taxon>Sphingobacteriia</taxon>
        <taxon>Sphingobacteriales</taxon>
        <taxon>Sphingobacteriaceae</taxon>
        <taxon>Pedobacter</taxon>
    </lineage>
</organism>
<evidence type="ECO:0000256" key="2">
    <source>
        <dbReference type="ARBA" id="ARBA00005992"/>
    </source>
</evidence>
<dbReference type="Proteomes" id="UP000192756">
    <property type="component" value="Unassembled WGS sequence"/>
</dbReference>
<evidence type="ECO:0000256" key="3">
    <source>
        <dbReference type="ARBA" id="ARBA00022679"/>
    </source>
</evidence>
<protein>
    <submittedName>
        <fullName evidence="9">L,D-transpeptidase catalytic domain</fullName>
    </submittedName>
</protein>
<dbReference type="InterPro" id="IPR052905">
    <property type="entry name" value="LD-transpeptidase_YkuD-like"/>
</dbReference>
<name>A0A1W2AGG3_9SPHI</name>
<keyword evidence="5 7" id="KW-0573">Peptidoglycan synthesis</keyword>
<dbReference type="Pfam" id="PF20142">
    <property type="entry name" value="Scaffold"/>
    <property type="match status" value="1"/>
</dbReference>
<dbReference type="Pfam" id="PF03734">
    <property type="entry name" value="YkuD"/>
    <property type="match status" value="1"/>
</dbReference>
<keyword evidence="4 7" id="KW-0133">Cell shape</keyword>
<dbReference type="GO" id="GO:0071555">
    <property type="term" value="P:cell wall organization"/>
    <property type="evidence" value="ECO:0007669"/>
    <property type="project" value="UniProtKB-UniRule"/>
</dbReference>
<keyword evidence="3" id="KW-0808">Transferase</keyword>
<dbReference type="STRING" id="151894.SAMN04488524_1399"/>
<feature type="domain" description="L,D-TPase catalytic" evidence="8">
    <location>
        <begin position="246"/>
        <end position="418"/>
    </location>
</feature>
<accession>A0A1W2AGG3</accession>
<evidence type="ECO:0000313" key="9">
    <source>
        <dbReference type="EMBL" id="SMC59787.1"/>
    </source>
</evidence>
<dbReference type="SUPFAM" id="SSF141523">
    <property type="entry name" value="L,D-transpeptidase catalytic domain-like"/>
    <property type="match status" value="1"/>
</dbReference>
<dbReference type="EMBL" id="FWXT01000001">
    <property type="protein sequence ID" value="SMC59787.1"/>
    <property type="molecule type" value="Genomic_DNA"/>
</dbReference>
<evidence type="ECO:0000256" key="1">
    <source>
        <dbReference type="ARBA" id="ARBA00004752"/>
    </source>
</evidence>
<evidence type="ECO:0000313" key="10">
    <source>
        <dbReference type="Proteomes" id="UP000192756"/>
    </source>
</evidence>
<dbReference type="InterPro" id="IPR038063">
    <property type="entry name" value="Transpep_catalytic_dom"/>
</dbReference>
<dbReference type="GO" id="GO:0009252">
    <property type="term" value="P:peptidoglycan biosynthetic process"/>
    <property type="evidence" value="ECO:0007669"/>
    <property type="project" value="UniProtKB-UniPathway"/>
</dbReference>
<keyword evidence="10" id="KW-1185">Reference proteome</keyword>
<dbReference type="CDD" id="cd16913">
    <property type="entry name" value="YkuD_like"/>
    <property type="match status" value="1"/>
</dbReference>
<evidence type="ECO:0000256" key="6">
    <source>
        <dbReference type="ARBA" id="ARBA00023316"/>
    </source>
</evidence>
<dbReference type="OrthoDB" id="9778545at2"/>
<evidence type="ECO:0000259" key="8">
    <source>
        <dbReference type="PROSITE" id="PS52029"/>
    </source>
</evidence>
<dbReference type="InterPro" id="IPR045380">
    <property type="entry name" value="LD_TPept_scaffold_dom"/>
</dbReference>
<evidence type="ECO:0000256" key="5">
    <source>
        <dbReference type="ARBA" id="ARBA00022984"/>
    </source>
</evidence>
<dbReference type="UniPathway" id="UPA00219"/>
<comment type="similarity">
    <text evidence="2">Belongs to the YkuD family.</text>
</comment>
<dbReference type="GO" id="GO:0016740">
    <property type="term" value="F:transferase activity"/>
    <property type="evidence" value="ECO:0007669"/>
    <property type="project" value="UniProtKB-KW"/>
</dbReference>
<feature type="active site" description="Nucleophile" evidence="7">
    <location>
        <position position="395"/>
    </location>
</feature>
<evidence type="ECO:0000256" key="7">
    <source>
        <dbReference type="PROSITE-ProRule" id="PRU01373"/>
    </source>
</evidence>
<dbReference type="Gene3D" id="2.40.440.10">
    <property type="entry name" value="L,D-transpeptidase catalytic domain-like"/>
    <property type="match status" value="1"/>
</dbReference>